<dbReference type="InterPro" id="IPR055890">
    <property type="entry name" value="DUF7467"/>
</dbReference>
<evidence type="ECO:0000313" key="3">
    <source>
        <dbReference type="EMBL" id="EAP85981.1"/>
    </source>
</evidence>
<dbReference type="eggNOG" id="COG1361">
    <property type="taxonomic scope" value="Bacteria"/>
</dbReference>
<dbReference type="Proteomes" id="UP000002297">
    <property type="component" value="Chromosome"/>
</dbReference>
<feature type="signal peptide" evidence="1">
    <location>
        <begin position="1"/>
        <end position="24"/>
    </location>
</feature>
<reference evidence="3 4" key="1">
    <citation type="journal article" date="2010" name="J. Bacteriol.">
        <title>The complete genome sequence of Croceibacter atlanticus HTCC2559T.</title>
        <authorList>
            <person name="Oh H.M."/>
            <person name="Kang I."/>
            <person name="Ferriera S."/>
            <person name="Giovannoni S.J."/>
            <person name="Cho J.C."/>
        </authorList>
    </citation>
    <scope>NUCLEOTIDE SEQUENCE [LARGE SCALE GENOMIC DNA]</scope>
    <source>
        <strain evidence="4">ATCC BAA-628 / HTCC2559 / KCTC 12090</strain>
    </source>
</reference>
<name>A3UBI0_CROAH</name>
<proteinExistence type="predicted"/>
<dbReference type="HOGENOM" id="CLU_1515436_0_0_10"/>
<keyword evidence="1" id="KW-0732">Signal</keyword>
<evidence type="ECO:0000256" key="1">
    <source>
        <dbReference type="SAM" id="SignalP"/>
    </source>
</evidence>
<accession>A3UBI0</accession>
<dbReference type="EMBL" id="CP002046">
    <property type="protein sequence ID" value="EAP85981.1"/>
    <property type="molecule type" value="Genomic_DNA"/>
</dbReference>
<gene>
    <name evidence="3" type="ordered locus">CA2559_08111</name>
</gene>
<feature type="domain" description="DUF7467" evidence="2">
    <location>
        <begin position="41"/>
        <end position="148"/>
    </location>
</feature>
<sequence>MFKKSSYLLLVLTLFMLNSCSVDNEIDSSIDNNENLAIDASSENFRYNQSILNNSDCNSCDGKVSILTLKYTGDMAVVVKVVQQKGEVVKNSLVFPNGEFTVYGVAKKNTLSPKLFFYKNNTLNTMIHTSCSIPIGPGLVSGDFVVVSGESRNGGILCPVDVMPEEEEEDEDPIIID</sequence>
<protein>
    <recommendedName>
        <fullName evidence="2">DUF7467 domain-containing protein</fullName>
    </recommendedName>
</protein>
<feature type="chain" id="PRO_5002660700" description="DUF7467 domain-containing protein" evidence="1">
    <location>
        <begin position="25"/>
        <end position="177"/>
    </location>
</feature>
<keyword evidence="4" id="KW-1185">Reference proteome</keyword>
<evidence type="ECO:0000313" key="4">
    <source>
        <dbReference type="Proteomes" id="UP000002297"/>
    </source>
</evidence>
<dbReference type="AlphaFoldDB" id="A3UBI0"/>
<dbReference type="Pfam" id="PF24269">
    <property type="entry name" value="DUF7467"/>
    <property type="match status" value="1"/>
</dbReference>
<dbReference type="KEGG" id="cat:CA2559_08111"/>
<evidence type="ECO:0000259" key="2">
    <source>
        <dbReference type="Pfam" id="PF24269"/>
    </source>
</evidence>
<organism evidence="3 4">
    <name type="scientific">Croceibacter atlanticus (strain ATCC BAA-628 / JCM 21780 / CIP 108009 / IAM 15332 / KCTC 12090 / HTCC2559)</name>
    <dbReference type="NCBI Taxonomy" id="216432"/>
    <lineage>
        <taxon>Bacteria</taxon>
        <taxon>Pseudomonadati</taxon>
        <taxon>Bacteroidota</taxon>
        <taxon>Flavobacteriia</taxon>
        <taxon>Flavobacteriales</taxon>
        <taxon>Flavobacteriaceae</taxon>
        <taxon>Croceibacter</taxon>
    </lineage>
</organism>